<evidence type="ECO:0000313" key="4">
    <source>
        <dbReference type="Proteomes" id="UP001500618"/>
    </source>
</evidence>
<feature type="compositionally biased region" description="Low complexity" evidence="1">
    <location>
        <begin position="21"/>
        <end position="34"/>
    </location>
</feature>
<dbReference type="EMBL" id="BAAANY010000009">
    <property type="protein sequence ID" value="GAA1678039.1"/>
    <property type="molecule type" value="Genomic_DNA"/>
</dbReference>
<gene>
    <name evidence="3" type="ORF">GCM10009765_29180</name>
</gene>
<feature type="region of interest" description="Disordered" evidence="1">
    <location>
        <begin position="1"/>
        <end position="43"/>
    </location>
</feature>
<organism evidence="3 4">
    <name type="scientific">Fodinicola feengrottensis</name>
    <dbReference type="NCBI Taxonomy" id="435914"/>
    <lineage>
        <taxon>Bacteria</taxon>
        <taxon>Bacillati</taxon>
        <taxon>Actinomycetota</taxon>
        <taxon>Actinomycetes</taxon>
        <taxon>Mycobacteriales</taxon>
        <taxon>Fodinicola</taxon>
    </lineage>
</organism>
<dbReference type="RefSeq" id="WP_163568180.1">
    <property type="nucleotide sequence ID" value="NZ_BAAANY010000009.1"/>
</dbReference>
<comment type="caution">
    <text evidence="3">The sequence shown here is derived from an EMBL/GenBank/DDBJ whole genome shotgun (WGS) entry which is preliminary data.</text>
</comment>
<keyword evidence="2" id="KW-0472">Membrane</keyword>
<dbReference type="Proteomes" id="UP001500618">
    <property type="component" value="Unassembled WGS sequence"/>
</dbReference>
<keyword evidence="4" id="KW-1185">Reference proteome</keyword>
<proteinExistence type="predicted"/>
<accession>A0ABN2GWM1</accession>
<reference evidence="3 4" key="1">
    <citation type="journal article" date="2019" name="Int. J. Syst. Evol. Microbiol.">
        <title>The Global Catalogue of Microorganisms (GCM) 10K type strain sequencing project: providing services to taxonomists for standard genome sequencing and annotation.</title>
        <authorList>
            <consortium name="The Broad Institute Genomics Platform"/>
            <consortium name="The Broad Institute Genome Sequencing Center for Infectious Disease"/>
            <person name="Wu L."/>
            <person name="Ma J."/>
        </authorList>
    </citation>
    <scope>NUCLEOTIDE SEQUENCE [LARGE SCALE GENOMIC DNA]</scope>
    <source>
        <strain evidence="3 4">JCM 14718</strain>
    </source>
</reference>
<protein>
    <submittedName>
        <fullName evidence="3">Uncharacterized protein</fullName>
    </submittedName>
</protein>
<feature type="compositionally biased region" description="Pro residues" evidence="1">
    <location>
        <begin position="1"/>
        <end position="20"/>
    </location>
</feature>
<name>A0ABN2GWM1_9ACTN</name>
<keyword evidence="2" id="KW-1133">Transmembrane helix</keyword>
<evidence type="ECO:0000256" key="2">
    <source>
        <dbReference type="SAM" id="Phobius"/>
    </source>
</evidence>
<sequence length="85" mass="9626">MPHPYPPRPYPPQPYPPNPYPQQAYPPRQYAPGPYQAPPYAPPPAPRRRNGFVRFCRFLLWMILWTVALGAAAVGSYLGVMYALG</sequence>
<evidence type="ECO:0000313" key="3">
    <source>
        <dbReference type="EMBL" id="GAA1678039.1"/>
    </source>
</evidence>
<evidence type="ECO:0000256" key="1">
    <source>
        <dbReference type="SAM" id="MobiDB-lite"/>
    </source>
</evidence>
<feature type="transmembrane region" description="Helical" evidence="2">
    <location>
        <begin position="58"/>
        <end position="84"/>
    </location>
</feature>
<keyword evidence="2" id="KW-0812">Transmembrane</keyword>